<sequence length="136" mass="14526">MDHAAQHHFSQKLFASKAPFSHFAARSGLGFTAGIIGQDPQHGRLVADGAAQQCTAMLENLTTLLGEVGLDFSDIVKTTIYLVDYEDFEAINDVYAQYFHEPYPARTTIAAASLPLGAKVQIDAVVDLSAASGAAR</sequence>
<dbReference type="Proteomes" id="UP000316612">
    <property type="component" value="Unassembled WGS sequence"/>
</dbReference>
<dbReference type="AlphaFoldDB" id="A0A4Y4DSX7"/>
<dbReference type="InterPro" id="IPR006175">
    <property type="entry name" value="YjgF/YER057c/UK114"/>
</dbReference>
<accession>A0A4Y4DSX7</accession>
<dbReference type="Pfam" id="PF01042">
    <property type="entry name" value="Ribonuc_L-PSP"/>
    <property type="match status" value="1"/>
</dbReference>
<dbReference type="GO" id="GO:0019239">
    <property type="term" value="F:deaminase activity"/>
    <property type="evidence" value="ECO:0007669"/>
    <property type="project" value="TreeGrafter"/>
</dbReference>
<reference evidence="1 2" key="1">
    <citation type="submission" date="2019-06" db="EMBL/GenBank/DDBJ databases">
        <title>Whole genome shotgun sequence of Glutamicibacter uratoxydans NBRC 15515.</title>
        <authorList>
            <person name="Hosoyama A."/>
            <person name="Uohara A."/>
            <person name="Ohji S."/>
            <person name="Ichikawa N."/>
        </authorList>
    </citation>
    <scope>NUCLEOTIDE SEQUENCE [LARGE SCALE GENOMIC DNA]</scope>
    <source>
        <strain evidence="1 2">NBRC 15515</strain>
    </source>
</reference>
<evidence type="ECO:0000313" key="2">
    <source>
        <dbReference type="Proteomes" id="UP000316612"/>
    </source>
</evidence>
<dbReference type="RefSeq" id="WP_141365028.1">
    <property type="nucleotide sequence ID" value="NZ_BAAAJL010000006.1"/>
</dbReference>
<gene>
    <name evidence="1" type="ORF">AUR04nite_22370</name>
</gene>
<protein>
    <submittedName>
        <fullName evidence="1">Endoribonuclease L-PSP</fullName>
    </submittedName>
</protein>
<comment type="caution">
    <text evidence="1">The sequence shown here is derived from an EMBL/GenBank/DDBJ whole genome shotgun (WGS) entry which is preliminary data.</text>
</comment>
<dbReference type="OrthoDB" id="8684161at2"/>
<dbReference type="InterPro" id="IPR035959">
    <property type="entry name" value="RutC-like_sf"/>
</dbReference>
<name>A0A4Y4DSX7_GLUUR</name>
<dbReference type="SUPFAM" id="SSF55298">
    <property type="entry name" value="YjgF-like"/>
    <property type="match status" value="1"/>
</dbReference>
<organism evidence="1 2">
    <name type="scientific">Glutamicibacter uratoxydans</name>
    <name type="common">Arthrobacter uratoxydans</name>
    <dbReference type="NCBI Taxonomy" id="43667"/>
    <lineage>
        <taxon>Bacteria</taxon>
        <taxon>Bacillati</taxon>
        <taxon>Actinomycetota</taxon>
        <taxon>Actinomycetes</taxon>
        <taxon>Micrococcales</taxon>
        <taxon>Micrococcaceae</taxon>
        <taxon>Glutamicibacter</taxon>
    </lineage>
</organism>
<dbReference type="PANTHER" id="PTHR11803:SF39">
    <property type="entry name" value="2-IMINOBUTANOATE_2-IMINOPROPANOATE DEAMINASE"/>
    <property type="match status" value="1"/>
</dbReference>
<dbReference type="GO" id="GO:0005829">
    <property type="term" value="C:cytosol"/>
    <property type="evidence" value="ECO:0007669"/>
    <property type="project" value="TreeGrafter"/>
</dbReference>
<dbReference type="EMBL" id="BJNY01000012">
    <property type="protein sequence ID" value="GED06705.1"/>
    <property type="molecule type" value="Genomic_DNA"/>
</dbReference>
<keyword evidence="2" id="KW-1185">Reference proteome</keyword>
<dbReference type="PANTHER" id="PTHR11803">
    <property type="entry name" value="2-IMINOBUTANOATE/2-IMINOPROPANOATE DEAMINASE RIDA"/>
    <property type="match status" value="1"/>
</dbReference>
<proteinExistence type="predicted"/>
<dbReference type="CDD" id="cd00448">
    <property type="entry name" value="YjgF_YER057c_UK114_family"/>
    <property type="match status" value="1"/>
</dbReference>
<evidence type="ECO:0000313" key="1">
    <source>
        <dbReference type="EMBL" id="GED06705.1"/>
    </source>
</evidence>
<dbReference type="Gene3D" id="3.30.1330.40">
    <property type="entry name" value="RutC-like"/>
    <property type="match status" value="1"/>
</dbReference>